<sequence length="364" mass="38522">MPLRKAARLGALLTASAAALVALSPSAYAWGEDDPGKQPAPPANKPAGGASGNTLMAGGTSVTVEQVSGGKGGGSSAKPVTPVDPNWKPPSCWYEPVATPEELKAGVEKVKNGEGRDAGTVPVTPSLGWGEELMVDHYEKGKTQSDGAKGYKNYNIGKKGMFWRGVMNPDVEDTFEARDCEQLLFWQNANSVPDIPNSPRPKVLAGYAYNKIKVPDTKVELKPEATSKVNMPTWVWLDKGKFEDVKVRAELPGTGLWAETTAKPVALHLEPGTGDATTFPASGDCKINEDGSIGTPYTKGSSKQDPPCGIAYLRATDGTPFRMKASLTWEISWEGSGGTGGDLPNGTFDGTQAVEVEEVQSVNR</sequence>
<organism evidence="3 4">
    <name type="scientific">Streptomyces longisporoflavus</name>
    <dbReference type="NCBI Taxonomy" id="28044"/>
    <lineage>
        <taxon>Bacteria</taxon>
        <taxon>Bacillati</taxon>
        <taxon>Actinomycetota</taxon>
        <taxon>Actinomycetes</taxon>
        <taxon>Kitasatosporales</taxon>
        <taxon>Streptomycetaceae</taxon>
        <taxon>Streptomyces</taxon>
    </lineage>
</organism>
<name>A0ABW7QWI0_9ACTN</name>
<evidence type="ECO:0000256" key="2">
    <source>
        <dbReference type="SAM" id="SignalP"/>
    </source>
</evidence>
<dbReference type="Proteomes" id="UP001610818">
    <property type="component" value="Unassembled WGS sequence"/>
</dbReference>
<feature type="region of interest" description="Disordered" evidence="1">
    <location>
        <begin position="32"/>
        <end position="57"/>
    </location>
</feature>
<evidence type="ECO:0000313" key="3">
    <source>
        <dbReference type="EMBL" id="MFH8547696.1"/>
    </source>
</evidence>
<accession>A0ABW7QWI0</accession>
<feature type="region of interest" description="Disordered" evidence="1">
    <location>
        <begin position="65"/>
        <end position="84"/>
    </location>
</feature>
<evidence type="ECO:0008006" key="5">
    <source>
        <dbReference type="Google" id="ProtNLM"/>
    </source>
</evidence>
<reference evidence="3 4" key="1">
    <citation type="submission" date="2024-10" db="EMBL/GenBank/DDBJ databases">
        <title>The Natural Products Discovery Center: Release of the First 8490 Sequenced Strains for Exploring Actinobacteria Biosynthetic Diversity.</title>
        <authorList>
            <person name="Kalkreuter E."/>
            <person name="Kautsar S.A."/>
            <person name="Yang D."/>
            <person name="Bader C.D."/>
            <person name="Teijaro C.N."/>
            <person name="Fluegel L."/>
            <person name="Davis C.M."/>
            <person name="Simpson J.R."/>
            <person name="Lauterbach L."/>
            <person name="Steele A.D."/>
            <person name="Gui C."/>
            <person name="Meng S."/>
            <person name="Li G."/>
            <person name="Viehrig K."/>
            <person name="Ye F."/>
            <person name="Su P."/>
            <person name="Kiefer A.F."/>
            <person name="Nichols A."/>
            <person name="Cepeda A.J."/>
            <person name="Yan W."/>
            <person name="Fan B."/>
            <person name="Jiang Y."/>
            <person name="Adhikari A."/>
            <person name="Zheng C.-J."/>
            <person name="Schuster L."/>
            <person name="Cowan T.M."/>
            <person name="Smanski M.J."/>
            <person name="Chevrette M.G."/>
            <person name="De Carvalho L.P.S."/>
            <person name="Shen B."/>
        </authorList>
    </citation>
    <scope>NUCLEOTIDE SEQUENCE [LARGE SCALE GENOMIC DNA]</scope>
    <source>
        <strain evidence="3 4">NPDC017990</strain>
    </source>
</reference>
<feature type="signal peptide" evidence="2">
    <location>
        <begin position="1"/>
        <end position="29"/>
    </location>
</feature>
<comment type="caution">
    <text evidence="3">The sequence shown here is derived from an EMBL/GenBank/DDBJ whole genome shotgun (WGS) entry which is preliminary data.</text>
</comment>
<gene>
    <name evidence="3" type="ORF">ACH4F9_22080</name>
</gene>
<feature type="region of interest" description="Disordered" evidence="1">
    <location>
        <begin position="335"/>
        <end position="364"/>
    </location>
</feature>
<feature type="chain" id="PRO_5045498986" description="Secreted protein" evidence="2">
    <location>
        <begin position="30"/>
        <end position="364"/>
    </location>
</feature>
<dbReference type="RefSeq" id="WP_397713975.1">
    <property type="nucleotide sequence ID" value="NZ_JBIRGN010000004.1"/>
</dbReference>
<keyword evidence="4" id="KW-1185">Reference proteome</keyword>
<keyword evidence="2" id="KW-0732">Signal</keyword>
<evidence type="ECO:0000256" key="1">
    <source>
        <dbReference type="SAM" id="MobiDB-lite"/>
    </source>
</evidence>
<proteinExistence type="predicted"/>
<dbReference type="EMBL" id="JBIRGQ010000004">
    <property type="protein sequence ID" value="MFH8547696.1"/>
    <property type="molecule type" value="Genomic_DNA"/>
</dbReference>
<evidence type="ECO:0000313" key="4">
    <source>
        <dbReference type="Proteomes" id="UP001610818"/>
    </source>
</evidence>
<protein>
    <recommendedName>
        <fullName evidence="5">Secreted protein</fullName>
    </recommendedName>
</protein>